<dbReference type="InterPro" id="IPR057661">
    <property type="entry name" value="RsdA/BaiN/AoA(So)_Rossmann"/>
</dbReference>
<gene>
    <name evidence="6" type="primary">ytfP</name>
    <name evidence="6" type="ORF">DB44_CT00010</name>
</gene>
<dbReference type="SUPFAM" id="SSF160996">
    <property type="entry name" value="HI0933 insert domain-like"/>
    <property type="match status" value="1"/>
</dbReference>
<dbReference type="PANTHER" id="PTHR42887:SF2">
    <property type="entry name" value="OS12G0638800 PROTEIN"/>
    <property type="match status" value="1"/>
</dbReference>
<dbReference type="Gene3D" id="3.50.50.60">
    <property type="entry name" value="FAD/NAD(P)-binding domain"/>
    <property type="match status" value="1"/>
</dbReference>
<sequence length="416" mass="46529">MKLKMSDRSLTIVVVGGGAAGFFGAISCAHHFPQHQVILLEKTRQPLAKVRISGGGRCNVTHACFDPSILIKSYPRGSQELRGPFTRFQPKDTIEWFENRGVKLKVEEDGRMFPVTDQSETIIACLQQAAREARIDIRLEKGVQRIIKEEKGFTLHLSNEEVLICDKLLMATGSAPKLYPLLEELGHTIIPLVPSLFTFNVPDSPLLDLAGVSLPVAQVRLVDEGIMQQGPLLLTHWGFSGPAVLKLSAWAARELYTLNYKTKMEINWLPNLSEEEIRQTFLKVKRSNPAKLVMSESLFELPKQLWKRLAQLSSIDADLRWAMLSNKHLSSFITYLRASPFLIQGKTIYKQEFVTCGGVALNEVNFKTLESRRCPHLFFAGEILNIDGITGGFNFQNAWTTGWIAGCSMGMPTSVI</sequence>
<evidence type="ECO:0000256" key="2">
    <source>
        <dbReference type="ARBA" id="ARBA00022630"/>
    </source>
</evidence>
<dbReference type="InterPro" id="IPR023166">
    <property type="entry name" value="BaiN-like_dom_sf"/>
</dbReference>
<protein>
    <submittedName>
        <fullName evidence="6">Uncharacterized protein YtfP</fullName>
    </submittedName>
</protein>
<dbReference type="EMBL" id="JSAN01000066">
    <property type="protein sequence ID" value="KIC71992.1"/>
    <property type="molecule type" value="Genomic_DNA"/>
</dbReference>
<evidence type="ECO:0000259" key="5">
    <source>
        <dbReference type="Pfam" id="PF22780"/>
    </source>
</evidence>
<accession>A0A0C1JXN8</accession>
<evidence type="ECO:0000313" key="6">
    <source>
        <dbReference type="EMBL" id="KIC71992.1"/>
    </source>
</evidence>
<evidence type="ECO:0000256" key="1">
    <source>
        <dbReference type="ARBA" id="ARBA00001974"/>
    </source>
</evidence>
<dbReference type="PRINTS" id="PR00411">
    <property type="entry name" value="PNDRDTASEI"/>
</dbReference>
<dbReference type="SUPFAM" id="SSF51905">
    <property type="entry name" value="FAD/NAD(P)-binding domain"/>
    <property type="match status" value="1"/>
</dbReference>
<dbReference type="PROSITE" id="PS51257">
    <property type="entry name" value="PROKAR_LIPOPROTEIN"/>
    <property type="match status" value="1"/>
</dbReference>
<dbReference type="PRINTS" id="PR00368">
    <property type="entry name" value="FADPNR"/>
</dbReference>
<dbReference type="PANTHER" id="PTHR42887">
    <property type="entry name" value="OS12G0638800 PROTEIN"/>
    <property type="match status" value="1"/>
</dbReference>
<dbReference type="PATRIC" id="fig|362787.3.peg.1059"/>
<evidence type="ECO:0000313" key="7">
    <source>
        <dbReference type="Proteomes" id="UP000031465"/>
    </source>
</evidence>
<dbReference type="Gene3D" id="2.40.30.10">
    <property type="entry name" value="Translation factors"/>
    <property type="match status" value="1"/>
</dbReference>
<dbReference type="Gene3D" id="1.10.8.260">
    <property type="entry name" value="HI0933 insert domain-like"/>
    <property type="match status" value="1"/>
</dbReference>
<reference evidence="6 7" key="1">
    <citation type="journal article" date="2014" name="Mol. Biol. Evol.">
        <title>Massive expansion of Ubiquitination-related gene families within the Chlamydiae.</title>
        <authorList>
            <person name="Domman D."/>
            <person name="Collingro A."/>
            <person name="Lagkouvardos I."/>
            <person name="Gehre L."/>
            <person name="Weinmaier T."/>
            <person name="Rattei T."/>
            <person name="Subtil A."/>
            <person name="Horn M."/>
        </authorList>
    </citation>
    <scope>NUCLEOTIDE SEQUENCE [LARGE SCALE GENOMIC DNA]</scope>
    <source>
        <strain evidence="6 7">EI2</strain>
    </source>
</reference>
<dbReference type="Pfam" id="PF03486">
    <property type="entry name" value="HI0933_like"/>
    <property type="match status" value="1"/>
</dbReference>
<comment type="cofactor">
    <cofactor evidence="1">
        <name>FAD</name>
        <dbReference type="ChEBI" id="CHEBI:57692"/>
    </cofactor>
</comment>
<dbReference type="InterPro" id="IPR004792">
    <property type="entry name" value="BaiN-like"/>
</dbReference>
<feature type="domain" description="RsdA/BaiN/AoA(So)-like Rossmann fold-like" evidence="4">
    <location>
        <begin position="11"/>
        <end position="406"/>
    </location>
</feature>
<dbReference type="Pfam" id="PF22780">
    <property type="entry name" value="HI0933_like_1st"/>
    <property type="match status" value="1"/>
</dbReference>
<evidence type="ECO:0000259" key="4">
    <source>
        <dbReference type="Pfam" id="PF03486"/>
    </source>
</evidence>
<comment type="caution">
    <text evidence="6">The sequence shown here is derived from an EMBL/GenBank/DDBJ whole genome shotgun (WGS) entry which is preliminary data.</text>
</comment>
<evidence type="ECO:0000256" key="3">
    <source>
        <dbReference type="ARBA" id="ARBA00022827"/>
    </source>
</evidence>
<keyword evidence="2" id="KW-0285">Flavoprotein</keyword>
<proteinExistence type="predicted"/>
<dbReference type="Proteomes" id="UP000031465">
    <property type="component" value="Unassembled WGS sequence"/>
</dbReference>
<dbReference type="NCBIfam" id="TIGR00275">
    <property type="entry name" value="aminoacetone oxidase family FAD-binding enzyme"/>
    <property type="match status" value="1"/>
</dbReference>
<name>A0A0C1JXN8_9BACT</name>
<keyword evidence="3" id="KW-0274">FAD</keyword>
<dbReference type="AlphaFoldDB" id="A0A0C1JXN8"/>
<dbReference type="InterPro" id="IPR055178">
    <property type="entry name" value="RsdA/BaiN/AoA(So)-like_dom"/>
</dbReference>
<dbReference type="InterPro" id="IPR036188">
    <property type="entry name" value="FAD/NAD-bd_sf"/>
</dbReference>
<organism evidence="6 7">
    <name type="scientific">Candidatus Protochlamydia amoebophila</name>
    <dbReference type="NCBI Taxonomy" id="362787"/>
    <lineage>
        <taxon>Bacteria</taxon>
        <taxon>Pseudomonadati</taxon>
        <taxon>Chlamydiota</taxon>
        <taxon>Chlamydiia</taxon>
        <taxon>Parachlamydiales</taxon>
        <taxon>Parachlamydiaceae</taxon>
        <taxon>Candidatus Protochlamydia</taxon>
    </lineage>
</organism>
<feature type="domain" description="RsdA/BaiN/AoA(So)-like insert" evidence="5">
    <location>
        <begin position="193"/>
        <end position="354"/>
    </location>
</feature>